<comment type="caution">
    <text evidence="1">The sequence shown here is derived from an EMBL/GenBank/DDBJ whole genome shotgun (WGS) entry which is preliminary data.</text>
</comment>
<accession>A0AAE0ACN9</accession>
<name>A0AAE0ACN9_9ROSI</name>
<evidence type="ECO:0000313" key="2">
    <source>
        <dbReference type="Proteomes" id="UP001281410"/>
    </source>
</evidence>
<dbReference type="AlphaFoldDB" id="A0AAE0ACN9"/>
<evidence type="ECO:0000313" key="1">
    <source>
        <dbReference type="EMBL" id="KAK3211113.1"/>
    </source>
</evidence>
<proteinExistence type="predicted"/>
<gene>
    <name evidence="1" type="ORF">Dsin_015819</name>
</gene>
<dbReference type="SUPFAM" id="SSF56219">
    <property type="entry name" value="DNase I-like"/>
    <property type="match status" value="1"/>
</dbReference>
<dbReference type="PANTHER" id="PTHR35218">
    <property type="entry name" value="RNASE H DOMAIN-CONTAINING PROTEIN"/>
    <property type="match status" value="1"/>
</dbReference>
<sequence length="112" mass="12877">MKIFVWNARGLGSLRAFNTLRRRKEEANPALMFLLETKCHHVKLEKWKVKLGFIGKLVVDCIGKAGGLCLYWSNEVNVGPLSYSHAHIDVRIRRINKQSWRFTGFYGDPDGT</sequence>
<reference evidence="1" key="1">
    <citation type="journal article" date="2023" name="Plant J.">
        <title>Genome sequences and population genomics provide insights into the demographic history, inbreeding, and mutation load of two 'living fossil' tree species of Dipteronia.</title>
        <authorList>
            <person name="Feng Y."/>
            <person name="Comes H.P."/>
            <person name="Chen J."/>
            <person name="Zhu S."/>
            <person name="Lu R."/>
            <person name="Zhang X."/>
            <person name="Li P."/>
            <person name="Qiu J."/>
            <person name="Olsen K.M."/>
            <person name="Qiu Y."/>
        </authorList>
    </citation>
    <scope>NUCLEOTIDE SEQUENCE</scope>
    <source>
        <strain evidence="1">NBL</strain>
    </source>
</reference>
<dbReference type="Proteomes" id="UP001281410">
    <property type="component" value="Unassembled WGS sequence"/>
</dbReference>
<protein>
    <submittedName>
        <fullName evidence="1">Uncharacterized protein</fullName>
    </submittedName>
</protein>
<dbReference type="EMBL" id="JANJYJ010000005">
    <property type="protein sequence ID" value="KAK3211113.1"/>
    <property type="molecule type" value="Genomic_DNA"/>
</dbReference>
<organism evidence="1 2">
    <name type="scientific">Dipteronia sinensis</name>
    <dbReference type="NCBI Taxonomy" id="43782"/>
    <lineage>
        <taxon>Eukaryota</taxon>
        <taxon>Viridiplantae</taxon>
        <taxon>Streptophyta</taxon>
        <taxon>Embryophyta</taxon>
        <taxon>Tracheophyta</taxon>
        <taxon>Spermatophyta</taxon>
        <taxon>Magnoliopsida</taxon>
        <taxon>eudicotyledons</taxon>
        <taxon>Gunneridae</taxon>
        <taxon>Pentapetalae</taxon>
        <taxon>rosids</taxon>
        <taxon>malvids</taxon>
        <taxon>Sapindales</taxon>
        <taxon>Sapindaceae</taxon>
        <taxon>Hippocastanoideae</taxon>
        <taxon>Acereae</taxon>
        <taxon>Dipteronia</taxon>
    </lineage>
</organism>
<dbReference type="InterPro" id="IPR036691">
    <property type="entry name" value="Endo/exonu/phosph_ase_sf"/>
</dbReference>
<dbReference type="Gene3D" id="3.60.10.10">
    <property type="entry name" value="Endonuclease/exonuclease/phosphatase"/>
    <property type="match status" value="1"/>
</dbReference>
<keyword evidence="2" id="KW-1185">Reference proteome</keyword>
<dbReference type="PANTHER" id="PTHR35218:SF9">
    <property type="entry name" value="ENDONUCLEASE_EXONUCLEASE_PHOSPHATASE DOMAIN-CONTAINING PROTEIN"/>
    <property type="match status" value="1"/>
</dbReference>